<dbReference type="InterPro" id="IPR023365">
    <property type="entry name" value="Sortase_dom-sf"/>
</dbReference>
<dbReference type="NCBIfam" id="TIGR01076">
    <property type="entry name" value="sortase_fam"/>
    <property type="match status" value="1"/>
</dbReference>
<dbReference type="InterPro" id="IPR018247">
    <property type="entry name" value="EF_Hand_1_Ca_BS"/>
</dbReference>
<sequence length="308" mass="33072">MAARRRAGRRRGAGRRPRRARGAQAAAQARGRGALVNARRRLARWFFGAVLVLGIGCILYPIVTNIAYQLGAYSAVSSYDDAVARRSPEELAQLWAQAYAYNEELAASEVRDPFAVEEVTAPLDRYFEVLDPDGTGMMGYVEVPSIGLELPLYHGTGDEVLQKGAGHIATTALPIGGDSIHPVLTGHTGLPDKLLFTNLSFVEVGDVFRVKVLDRTFSYEVASVDVVEPDDTVLLQPAAGEDKLTLLTCTPYGINSHRLLVTGVPTAGDGEQGLKPELLAPFAVGAALLLGLAAVLAARRIARRRDRG</sequence>
<keyword evidence="4" id="KW-1133">Transmembrane helix</keyword>
<proteinExistence type="predicted"/>
<reference evidence="6" key="1">
    <citation type="submission" date="2019-08" db="EMBL/GenBank/DDBJ databases">
        <title>Arthrobacter sp. nov., isolated from plateau pika and Tibetan wild ass.</title>
        <authorList>
            <person name="Ge Y."/>
        </authorList>
    </citation>
    <scope>NUCLEOTIDE SEQUENCE [LARGE SCALE GENOMIC DNA]</scope>
    <source>
        <strain evidence="6">HF-4214</strain>
    </source>
</reference>
<keyword evidence="1" id="KW-0378">Hydrolase</keyword>
<dbReference type="CDD" id="cd05827">
    <property type="entry name" value="Sortase_C"/>
    <property type="match status" value="1"/>
</dbReference>
<dbReference type="InterPro" id="IPR005754">
    <property type="entry name" value="Sortase"/>
</dbReference>
<feature type="active site" description="Acyl-thioester intermediate" evidence="2">
    <location>
        <position position="249"/>
    </location>
</feature>
<protein>
    <submittedName>
        <fullName evidence="5">Class C sortase</fullName>
    </submittedName>
</protein>
<gene>
    <name evidence="5" type="ORF">GJG86_02260</name>
</gene>
<evidence type="ECO:0000256" key="2">
    <source>
        <dbReference type="PIRSR" id="PIRSR605754-1"/>
    </source>
</evidence>
<keyword evidence="4" id="KW-0812">Transmembrane</keyword>
<evidence type="ECO:0000313" key="6">
    <source>
        <dbReference type="Proteomes" id="UP000438093"/>
    </source>
</evidence>
<feature type="transmembrane region" description="Helical" evidence="4">
    <location>
        <begin position="42"/>
        <end position="63"/>
    </location>
</feature>
<name>A0A6N7RJ29_9ACTN</name>
<evidence type="ECO:0000313" key="5">
    <source>
        <dbReference type="EMBL" id="MRX81323.1"/>
    </source>
</evidence>
<dbReference type="GO" id="GO:0016787">
    <property type="term" value="F:hydrolase activity"/>
    <property type="evidence" value="ECO:0007669"/>
    <property type="project" value="UniProtKB-KW"/>
</dbReference>
<comment type="caution">
    <text evidence="5">The sequence shown here is derived from an EMBL/GenBank/DDBJ whole genome shotgun (WGS) entry which is preliminary data.</text>
</comment>
<evidence type="ECO:0000256" key="1">
    <source>
        <dbReference type="ARBA" id="ARBA00022801"/>
    </source>
</evidence>
<evidence type="ECO:0000256" key="3">
    <source>
        <dbReference type="SAM" id="MobiDB-lite"/>
    </source>
</evidence>
<keyword evidence="4" id="KW-0472">Membrane</keyword>
<dbReference type="Proteomes" id="UP000438093">
    <property type="component" value="Unassembled WGS sequence"/>
</dbReference>
<dbReference type="PROSITE" id="PS00018">
    <property type="entry name" value="EF_HAND_1"/>
    <property type="match status" value="1"/>
</dbReference>
<evidence type="ECO:0000256" key="4">
    <source>
        <dbReference type="SAM" id="Phobius"/>
    </source>
</evidence>
<dbReference type="EMBL" id="VTFY01000001">
    <property type="protein sequence ID" value="MRX81323.1"/>
    <property type="molecule type" value="Genomic_DNA"/>
</dbReference>
<dbReference type="AlphaFoldDB" id="A0A6N7RJ29"/>
<feature type="transmembrane region" description="Helical" evidence="4">
    <location>
        <begin position="278"/>
        <end position="298"/>
    </location>
</feature>
<keyword evidence="6" id="KW-1185">Reference proteome</keyword>
<feature type="region of interest" description="Disordered" evidence="3">
    <location>
        <begin position="1"/>
        <end position="23"/>
    </location>
</feature>
<dbReference type="Pfam" id="PF04203">
    <property type="entry name" value="Sortase"/>
    <property type="match status" value="1"/>
</dbReference>
<organism evidence="5 6">
    <name type="scientific">Eggerthella guodeyinii</name>
    <dbReference type="NCBI Taxonomy" id="2690837"/>
    <lineage>
        <taxon>Bacteria</taxon>
        <taxon>Bacillati</taxon>
        <taxon>Actinomycetota</taxon>
        <taxon>Coriobacteriia</taxon>
        <taxon>Eggerthellales</taxon>
        <taxon>Eggerthellaceae</taxon>
        <taxon>Eggerthella</taxon>
    </lineage>
</organism>
<dbReference type="InterPro" id="IPR042002">
    <property type="entry name" value="Sortase_C"/>
</dbReference>
<feature type="compositionally biased region" description="Basic residues" evidence="3">
    <location>
        <begin position="1"/>
        <end position="21"/>
    </location>
</feature>
<feature type="active site" description="Proton donor/acceptor" evidence="2">
    <location>
        <position position="187"/>
    </location>
</feature>
<dbReference type="Gene3D" id="2.40.260.10">
    <property type="entry name" value="Sortase"/>
    <property type="match status" value="1"/>
</dbReference>
<dbReference type="SUPFAM" id="SSF63817">
    <property type="entry name" value="Sortase"/>
    <property type="match status" value="1"/>
</dbReference>
<dbReference type="NCBIfam" id="NF033745">
    <property type="entry name" value="class_C_sortase"/>
    <property type="match status" value="1"/>
</dbReference>
<accession>A0A6N7RJ29</accession>